<comment type="caution">
    <text evidence="1">The sequence shown here is derived from an EMBL/GenBank/DDBJ whole genome shotgun (WGS) entry which is preliminary data.</text>
</comment>
<protein>
    <submittedName>
        <fullName evidence="1">Uncharacterized protein</fullName>
    </submittedName>
</protein>
<accession>A0A8H2Y1S3</accession>
<proteinExistence type="predicted"/>
<dbReference type="AlphaFoldDB" id="A0A8H2Y1S3"/>
<gene>
    <name evidence="1" type="ORF">RDB_LOCUS35244</name>
</gene>
<dbReference type="EMBL" id="CAJMXA010000690">
    <property type="protein sequence ID" value="CAE6439762.1"/>
    <property type="molecule type" value="Genomic_DNA"/>
</dbReference>
<evidence type="ECO:0000313" key="2">
    <source>
        <dbReference type="Proteomes" id="UP000663853"/>
    </source>
</evidence>
<sequence length="121" mass="13732">MLPTTGEFTHPTTLSEQPSLLPTGQIKFFREALLTEWKHPSFVEELNSKNPIELDAYNRIDDEVYSAPDTFIITSSRATQEFNTMIAQVPEGCMFTMTLDCFHGGKMHASCISIDRLQWSV</sequence>
<dbReference type="Proteomes" id="UP000663853">
    <property type="component" value="Unassembled WGS sequence"/>
</dbReference>
<evidence type="ECO:0000313" key="1">
    <source>
        <dbReference type="EMBL" id="CAE6439762.1"/>
    </source>
</evidence>
<reference evidence="1" key="1">
    <citation type="submission" date="2021-01" db="EMBL/GenBank/DDBJ databases">
        <authorList>
            <person name="Kaushik A."/>
        </authorList>
    </citation>
    <scope>NUCLEOTIDE SEQUENCE</scope>
    <source>
        <strain evidence="1">AG6-10EEA</strain>
    </source>
</reference>
<name>A0A8H2Y1S3_9AGAM</name>
<organism evidence="1 2">
    <name type="scientific">Rhizoctonia solani</name>
    <dbReference type="NCBI Taxonomy" id="456999"/>
    <lineage>
        <taxon>Eukaryota</taxon>
        <taxon>Fungi</taxon>
        <taxon>Dikarya</taxon>
        <taxon>Basidiomycota</taxon>
        <taxon>Agaricomycotina</taxon>
        <taxon>Agaricomycetes</taxon>
        <taxon>Cantharellales</taxon>
        <taxon>Ceratobasidiaceae</taxon>
        <taxon>Rhizoctonia</taxon>
    </lineage>
</organism>